<proteinExistence type="predicted"/>
<gene>
    <name evidence="1" type="ORF">H9S92_16920</name>
</gene>
<accession>A0A923PKN4</accession>
<keyword evidence="2" id="KW-1185">Reference proteome</keyword>
<organism evidence="1 2">
    <name type="scientific">Neolewinella lacunae</name>
    <dbReference type="NCBI Taxonomy" id="1517758"/>
    <lineage>
        <taxon>Bacteria</taxon>
        <taxon>Pseudomonadati</taxon>
        <taxon>Bacteroidota</taxon>
        <taxon>Saprospiria</taxon>
        <taxon>Saprospirales</taxon>
        <taxon>Lewinellaceae</taxon>
        <taxon>Neolewinella</taxon>
    </lineage>
</organism>
<evidence type="ECO:0000313" key="2">
    <source>
        <dbReference type="Proteomes" id="UP000650081"/>
    </source>
</evidence>
<reference evidence="1" key="1">
    <citation type="submission" date="2020-08" db="EMBL/GenBank/DDBJ databases">
        <title>Lewinella bacteria from marine environments.</title>
        <authorList>
            <person name="Zhong Y."/>
        </authorList>
    </citation>
    <scope>NUCLEOTIDE SEQUENCE</scope>
    <source>
        <strain evidence="1">KCTC 42187</strain>
    </source>
</reference>
<evidence type="ECO:0000313" key="1">
    <source>
        <dbReference type="EMBL" id="MBC6995852.1"/>
    </source>
</evidence>
<dbReference type="Proteomes" id="UP000650081">
    <property type="component" value="Unassembled WGS sequence"/>
</dbReference>
<sequence>MTLLLAISFFLFPPSLPKVHLTLTTEQGASGQIRLAVYDSATGFSQQKPIQSAVYSVADKSMALSLELPAPGHYVLAAFHDVNGNGELDTNLFGAPTEPYGFTQVPPSKWRAPQFAEVASWFAAGPVELAINLKPWKAY</sequence>
<dbReference type="EMBL" id="JACSIT010000141">
    <property type="protein sequence ID" value="MBC6995852.1"/>
    <property type="molecule type" value="Genomic_DNA"/>
</dbReference>
<name>A0A923PKN4_9BACT</name>
<comment type="caution">
    <text evidence="1">The sequence shown here is derived from an EMBL/GenBank/DDBJ whole genome shotgun (WGS) entry which is preliminary data.</text>
</comment>
<dbReference type="InterPro" id="IPR018673">
    <property type="entry name" value="DUF2141"/>
</dbReference>
<dbReference type="RefSeq" id="WP_187467872.1">
    <property type="nucleotide sequence ID" value="NZ_JACSIT010000141.1"/>
</dbReference>
<protein>
    <submittedName>
        <fullName evidence="1">DUF2141 domain-containing protein</fullName>
    </submittedName>
</protein>
<dbReference type="Pfam" id="PF09912">
    <property type="entry name" value="DUF2141"/>
    <property type="match status" value="1"/>
</dbReference>
<dbReference type="AlphaFoldDB" id="A0A923PKN4"/>